<dbReference type="Gene3D" id="3.40.710.10">
    <property type="entry name" value="DD-peptidase/beta-lactamase superfamily"/>
    <property type="match status" value="1"/>
</dbReference>
<dbReference type="PANTHER" id="PTHR43283">
    <property type="entry name" value="BETA-LACTAMASE-RELATED"/>
    <property type="match status" value="1"/>
</dbReference>
<name>A0A936ZXJ5_9FLAO</name>
<gene>
    <name evidence="2" type="ORF">JJQ60_05385</name>
</gene>
<proteinExistence type="predicted"/>
<dbReference type="SUPFAM" id="SSF56601">
    <property type="entry name" value="beta-lactamase/transpeptidase-like"/>
    <property type="match status" value="1"/>
</dbReference>
<dbReference type="Proteomes" id="UP000651057">
    <property type="component" value="Unassembled WGS sequence"/>
</dbReference>
<sequence>MMKNKTELLLLILLIVTNSGFTQQSNSQAPEATAAEATFSYSEIPYLDKAYIDTTPADRKDGILVGELGIDGGNKNMIVKLAKEIADHKHGFFDSFLMAHKGKLLFESYYRKGRINLPHYQASATKAYTGLALGRAIQLGYLTMTDLDKPLVSFLNDLDSTKFVEGAEKITLNHALTMRSGIRISDEQRKEFKKNPNQLKGQGQVQVLLEHSEPITSASQVFKYGGGPGLVMQVIEAVVPGSAKDFIKNELLDKMGIANYRWRTNGVTGMPEAGWRTNMTSRTMLKWGTLVMNKGKWNGDQLIPEEFIEKATSRLLYTGDDDVYGGGKDVSKQGYGYFWWSADLKVGNKSYFSVSAQGGNGQYIILIEELDLLIVFTDDDNDNHALQLVAERILPAFIN</sequence>
<dbReference type="InterPro" id="IPR012338">
    <property type="entry name" value="Beta-lactam/transpept-like"/>
</dbReference>
<dbReference type="AlphaFoldDB" id="A0A936ZXJ5"/>
<feature type="domain" description="Beta-lactamase-related" evidence="1">
    <location>
        <begin position="96"/>
        <end position="376"/>
    </location>
</feature>
<comment type="caution">
    <text evidence="2">The sequence shown here is derived from an EMBL/GenBank/DDBJ whole genome shotgun (WGS) entry which is preliminary data.</text>
</comment>
<evidence type="ECO:0000313" key="3">
    <source>
        <dbReference type="Proteomes" id="UP000651057"/>
    </source>
</evidence>
<evidence type="ECO:0000313" key="2">
    <source>
        <dbReference type="EMBL" id="MBL0682936.1"/>
    </source>
</evidence>
<dbReference type="RefSeq" id="WP_201917470.1">
    <property type="nucleotide sequence ID" value="NZ_BAABAX010000023.1"/>
</dbReference>
<dbReference type="PANTHER" id="PTHR43283:SF7">
    <property type="entry name" value="BETA-LACTAMASE-RELATED DOMAIN-CONTAINING PROTEIN"/>
    <property type="match status" value="1"/>
</dbReference>
<organism evidence="2 3">
    <name type="scientific">Aquimarina mytili</name>
    <dbReference type="NCBI Taxonomy" id="874423"/>
    <lineage>
        <taxon>Bacteria</taxon>
        <taxon>Pseudomonadati</taxon>
        <taxon>Bacteroidota</taxon>
        <taxon>Flavobacteriia</taxon>
        <taxon>Flavobacteriales</taxon>
        <taxon>Flavobacteriaceae</taxon>
        <taxon>Aquimarina</taxon>
    </lineage>
</organism>
<dbReference type="InterPro" id="IPR001466">
    <property type="entry name" value="Beta-lactam-related"/>
</dbReference>
<dbReference type="EMBL" id="JAERQJ010000002">
    <property type="protein sequence ID" value="MBL0682936.1"/>
    <property type="molecule type" value="Genomic_DNA"/>
</dbReference>
<reference evidence="2" key="1">
    <citation type="submission" date="2021-01" db="EMBL/GenBank/DDBJ databases">
        <authorList>
            <person name="Zhong Y.L."/>
        </authorList>
    </citation>
    <scope>NUCLEOTIDE SEQUENCE</scope>
    <source>
        <strain evidence="2">KCTC 23302</strain>
    </source>
</reference>
<keyword evidence="2" id="KW-0378">Hydrolase</keyword>
<keyword evidence="3" id="KW-1185">Reference proteome</keyword>
<dbReference type="GO" id="GO:0016787">
    <property type="term" value="F:hydrolase activity"/>
    <property type="evidence" value="ECO:0007669"/>
    <property type="project" value="UniProtKB-KW"/>
</dbReference>
<accession>A0A936ZXJ5</accession>
<protein>
    <submittedName>
        <fullName evidence="2">Serine hydrolase</fullName>
    </submittedName>
</protein>
<dbReference type="Pfam" id="PF00144">
    <property type="entry name" value="Beta-lactamase"/>
    <property type="match status" value="1"/>
</dbReference>
<evidence type="ECO:0000259" key="1">
    <source>
        <dbReference type="Pfam" id="PF00144"/>
    </source>
</evidence>
<dbReference type="InterPro" id="IPR050789">
    <property type="entry name" value="Diverse_Enzym_Activities"/>
</dbReference>